<accession>A0A133UDW9</accession>
<protein>
    <submittedName>
        <fullName evidence="2">Uncharacterized protein</fullName>
    </submittedName>
</protein>
<feature type="transmembrane region" description="Helical" evidence="1">
    <location>
        <begin position="46"/>
        <end position="69"/>
    </location>
</feature>
<feature type="transmembrane region" description="Helical" evidence="1">
    <location>
        <begin position="102"/>
        <end position="123"/>
    </location>
</feature>
<name>A0A133UDW9_9EURY</name>
<evidence type="ECO:0000313" key="2">
    <source>
        <dbReference type="EMBL" id="KXA92403.1"/>
    </source>
</evidence>
<gene>
    <name evidence="2" type="ORF">AKJ66_04210</name>
</gene>
<keyword evidence="1" id="KW-0812">Transmembrane</keyword>
<keyword evidence="3" id="KW-1185">Reference proteome</keyword>
<proteinExistence type="predicted"/>
<sequence>ETVKEALGWMEEKIGGLTILSVLFIFFGVVQVLGAQTTIVTPSGSVNVGIGLWRIIFAAIFLASGISLWTRRLWSYALAILATILISVVGFYGVYLGIAHEVVSIIGSGVFFVALGVIFLFYLNQDRVKGEFK</sequence>
<feature type="transmembrane region" description="Helical" evidence="1">
    <location>
        <begin position="14"/>
        <end position="34"/>
    </location>
</feature>
<keyword evidence="1" id="KW-0472">Membrane</keyword>
<feature type="non-terminal residue" evidence="2">
    <location>
        <position position="1"/>
    </location>
</feature>
<evidence type="ECO:0000313" key="3">
    <source>
        <dbReference type="Proteomes" id="UP000070657"/>
    </source>
</evidence>
<organism evidence="2 3">
    <name type="scientific">candidate division MSBL1 archaeon SCGC-AAA259E22</name>
    <dbReference type="NCBI Taxonomy" id="1698265"/>
    <lineage>
        <taxon>Archaea</taxon>
        <taxon>Methanobacteriati</taxon>
        <taxon>Methanobacteriota</taxon>
        <taxon>candidate division MSBL1</taxon>
    </lineage>
</organism>
<dbReference type="EMBL" id="LHXP01000070">
    <property type="protein sequence ID" value="KXA92403.1"/>
    <property type="molecule type" value="Genomic_DNA"/>
</dbReference>
<dbReference type="Proteomes" id="UP000070657">
    <property type="component" value="Unassembled WGS sequence"/>
</dbReference>
<comment type="caution">
    <text evidence="2">The sequence shown here is derived from an EMBL/GenBank/DDBJ whole genome shotgun (WGS) entry which is preliminary data.</text>
</comment>
<reference evidence="2 3" key="1">
    <citation type="journal article" date="2016" name="Sci. Rep.">
        <title>Metabolic traits of an uncultured archaeal lineage -MSBL1- from brine pools of the Red Sea.</title>
        <authorList>
            <person name="Mwirichia R."/>
            <person name="Alam I."/>
            <person name="Rashid M."/>
            <person name="Vinu M."/>
            <person name="Ba-Alawi W."/>
            <person name="Anthony Kamau A."/>
            <person name="Kamanda Ngugi D."/>
            <person name="Goker M."/>
            <person name="Klenk H.P."/>
            <person name="Bajic V."/>
            <person name="Stingl U."/>
        </authorList>
    </citation>
    <scope>NUCLEOTIDE SEQUENCE [LARGE SCALE GENOMIC DNA]</scope>
    <source>
        <strain evidence="2">SCGC-AAA259E22</strain>
    </source>
</reference>
<evidence type="ECO:0000256" key="1">
    <source>
        <dbReference type="SAM" id="Phobius"/>
    </source>
</evidence>
<feature type="transmembrane region" description="Helical" evidence="1">
    <location>
        <begin position="76"/>
        <end position="96"/>
    </location>
</feature>
<keyword evidence="1" id="KW-1133">Transmembrane helix</keyword>
<dbReference type="AlphaFoldDB" id="A0A133UDW9"/>